<dbReference type="Proteomes" id="UP000807306">
    <property type="component" value="Unassembled WGS sequence"/>
</dbReference>
<sequence>MATQNQFPLNELPIELQREVFILAAYRDRGSAIRLVHVARRFHHWISPRLYDIVTLGSSDTDLFLRTVQSRPDADTFFTNHVKRLCLSVSVTPRNAEHILSACNGVNDLAFWVDYLTTSPNRSIGPLLSSLPLNRLSVEVRHFGSIFRDPDIRYTWFDTLTHLDIIFWHHELSPSIPHIEKLSSLTHLAMRLRHNQASENSLMAILSAARKLKILIIYDESDSAEEAIWATDSRVVFLPYPFEVVHDWESQAMDEESCSWKRAEELVRRKASEQQG</sequence>
<evidence type="ECO:0000313" key="2">
    <source>
        <dbReference type="Proteomes" id="UP000807306"/>
    </source>
</evidence>
<proteinExistence type="predicted"/>
<organism evidence="1 2">
    <name type="scientific">Crepidotus variabilis</name>
    <dbReference type="NCBI Taxonomy" id="179855"/>
    <lineage>
        <taxon>Eukaryota</taxon>
        <taxon>Fungi</taxon>
        <taxon>Dikarya</taxon>
        <taxon>Basidiomycota</taxon>
        <taxon>Agaricomycotina</taxon>
        <taxon>Agaricomycetes</taxon>
        <taxon>Agaricomycetidae</taxon>
        <taxon>Agaricales</taxon>
        <taxon>Agaricineae</taxon>
        <taxon>Crepidotaceae</taxon>
        <taxon>Crepidotus</taxon>
    </lineage>
</organism>
<dbReference type="OrthoDB" id="3145912at2759"/>
<keyword evidence="2" id="KW-1185">Reference proteome</keyword>
<name>A0A9P6EGE2_9AGAR</name>
<gene>
    <name evidence="1" type="ORF">CPB83DRAFT_304861</name>
</gene>
<evidence type="ECO:0000313" key="1">
    <source>
        <dbReference type="EMBL" id="KAF9528621.1"/>
    </source>
</evidence>
<accession>A0A9P6EGE2</accession>
<protein>
    <submittedName>
        <fullName evidence="1">Uncharacterized protein</fullName>
    </submittedName>
</protein>
<dbReference type="EMBL" id="MU157851">
    <property type="protein sequence ID" value="KAF9528621.1"/>
    <property type="molecule type" value="Genomic_DNA"/>
</dbReference>
<reference evidence="1" key="1">
    <citation type="submission" date="2020-11" db="EMBL/GenBank/DDBJ databases">
        <authorList>
            <consortium name="DOE Joint Genome Institute"/>
            <person name="Ahrendt S."/>
            <person name="Riley R."/>
            <person name="Andreopoulos W."/>
            <person name="Labutti K."/>
            <person name="Pangilinan J."/>
            <person name="Ruiz-Duenas F.J."/>
            <person name="Barrasa J.M."/>
            <person name="Sanchez-Garcia M."/>
            <person name="Camarero S."/>
            <person name="Miyauchi S."/>
            <person name="Serrano A."/>
            <person name="Linde D."/>
            <person name="Babiker R."/>
            <person name="Drula E."/>
            <person name="Ayuso-Fernandez I."/>
            <person name="Pacheco R."/>
            <person name="Padilla G."/>
            <person name="Ferreira P."/>
            <person name="Barriuso J."/>
            <person name="Kellner H."/>
            <person name="Castanera R."/>
            <person name="Alfaro M."/>
            <person name="Ramirez L."/>
            <person name="Pisabarro A.G."/>
            <person name="Kuo A."/>
            <person name="Tritt A."/>
            <person name="Lipzen A."/>
            <person name="He G."/>
            <person name="Yan M."/>
            <person name="Ng V."/>
            <person name="Cullen D."/>
            <person name="Martin F."/>
            <person name="Rosso M.-N."/>
            <person name="Henrissat B."/>
            <person name="Hibbett D."/>
            <person name="Martinez A.T."/>
            <person name="Grigoriev I.V."/>
        </authorList>
    </citation>
    <scope>NUCLEOTIDE SEQUENCE</scope>
    <source>
        <strain evidence="1">CBS 506.95</strain>
    </source>
</reference>
<dbReference type="AlphaFoldDB" id="A0A9P6EGE2"/>
<comment type="caution">
    <text evidence="1">The sequence shown here is derived from an EMBL/GenBank/DDBJ whole genome shotgun (WGS) entry which is preliminary data.</text>
</comment>